<dbReference type="InterPro" id="IPR033583">
    <property type="entry name" value="BEND3"/>
</dbReference>
<feature type="compositionally biased region" description="Acidic residues" evidence="1">
    <location>
        <begin position="61"/>
        <end position="70"/>
    </location>
</feature>
<evidence type="ECO:0000313" key="2">
    <source>
        <dbReference type="EnsemblMetazoa" id="Aqu2.1.30489_001"/>
    </source>
</evidence>
<dbReference type="GO" id="GO:0003677">
    <property type="term" value="F:DNA binding"/>
    <property type="evidence" value="ECO:0007669"/>
    <property type="project" value="InterPro"/>
</dbReference>
<organism evidence="2">
    <name type="scientific">Amphimedon queenslandica</name>
    <name type="common">Sponge</name>
    <dbReference type="NCBI Taxonomy" id="400682"/>
    <lineage>
        <taxon>Eukaryota</taxon>
        <taxon>Metazoa</taxon>
        <taxon>Porifera</taxon>
        <taxon>Demospongiae</taxon>
        <taxon>Heteroscleromorpha</taxon>
        <taxon>Haplosclerida</taxon>
        <taxon>Niphatidae</taxon>
        <taxon>Amphimedon</taxon>
    </lineage>
</organism>
<name>A0A1X7USJ0_AMPQE</name>
<feature type="compositionally biased region" description="Basic and acidic residues" evidence="1">
    <location>
        <begin position="81"/>
        <end position="94"/>
    </location>
</feature>
<dbReference type="PANTHER" id="PTHR28665">
    <property type="entry name" value="BEN DOMAIN-CONTAINING PROTEIN 3"/>
    <property type="match status" value="1"/>
</dbReference>
<feature type="region of interest" description="Disordered" evidence="1">
    <location>
        <begin position="126"/>
        <end position="153"/>
    </location>
</feature>
<sequence length="437" mass="48498">MDVRSIQSRKGRHYLIEFGIDKDLAVVSEDALVGCASCSHQAGEKAEVYVIDKGDEKDVEQNENELDSYEELGPPSKKQKKETDAECSSKEIKIKKSKKKQQTSPDSNVTASEANDDVTITKVVQASKNKCSSRHTSGSHSHGKASTSMPHKAVDPRSVLKDYCSSIDNIKARLDKIEDFLSLYFGYEKDDNNSLPVQLPSVSNPPQSSLASRFMVPSLTDQFLGSPLFNNINPPTLAQQSSGSSVNRTKPGSSLNYIQARPIQQSSLTQSHASPLTQKFTGAYTHNNIQPLTVQQPMVTPQSYIQAPKHPMPLPLSQRPPFHVLGRSLKPNLLLLKEQSVSRCNFAKRLLATLIPEDEWITLNVSGTRGKRQINPRIIDYVKLSTFSMYPLGVGEDMEEAWRVCIKAIDAGARAIAKKKRESMQTMYKGDVRLFTC</sequence>
<dbReference type="GO" id="GO:0000792">
    <property type="term" value="C:heterochromatin"/>
    <property type="evidence" value="ECO:0007669"/>
    <property type="project" value="InterPro"/>
</dbReference>
<reference evidence="3" key="1">
    <citation type="journal article" date="2010" name="Nature">
        <title>The Amphimedon queenslandica genome and the evolution of animal complexity.</title>
        <authorList>
            <person name="Srivastava M."/>
            <person name="Simakov O."/>
            <person name="Chapman J."/>
            <person name="Fahey B."/>
            <person name="Gauthier M.E."/>
            <person name="Mitros T."/>
            <person name="Richards G.S."/>
            <person name="Conaco C."/>
            <person name="Dacre M."/>
            <person name="Hellsten U."/>
            <person name="Larroux C."/>
            <person name="Putnam N.H."/>
            <person name="Stanke M."/>
            <person name="Adamska M."/>
            <person name="Darling A."/>
            <person name="Degnan S.M."/>
            <person name="Oakley T.H."/>
            <person name="Plachetzki D.C."/>
            <person name="Zhai Y."/>
            <person name="Adamski M."/>
            <person name="Calcino A."/>
            <person name="Cummins S.F."/>
            <person name="Goodstein D.M."/>
            <person name="Harris C."/>
            <person name="Jackson D.J."/>
            <person name="Leys S.P."/>
            <person name="Shu S."/>
            <person name="Woodcroft B.J."/>
            <person name="Vervoort M."/>
            <person name="Kosik K.S."/>
            <person name="Manning G."/>
            <person name="Degnan B.M."/>
            <person name="Rokhsar D.S."/>
        </authorList>
    </citation>
    <scope>NUCLEOTIDE SEQUENCE [LARGE SCALE GENOMIC DNA]</scope>
</reference>
<evidence type="ECO:0000256" key="1">
    <source>
        <dbReference type="SAM" id="MobiDB-lite"/>
    </source>
</evidence>
<evidence type="ECO:0000313" key="3">
    <source>
        <dbReference type="Proteomes" id="UP000007879"/>
    </source>
</evidence>
<dbReference type="PANTHER" id="PTHR28665:SF1">
    <property type="entry name" value="BEN DOMAIN-CONTAINING PROTEIN 3"/>
    <property type="match status" value="1"/>
</dbReference>
<dbReference type="InParanoid" id="A0A1X7USJ0"/>
<protein>
    <submittedName>
        <fullName evidence="2">Uncharacterized protein</fullName>
    </submittedName>
</protein>
<dbReference type="OrthoDB" id="9927103at2759"/>
<dbReference type="EnsemblMetazoa" id="XM_019997119.1">
    <property type="protein sequence ID" value="XP_019852678.1"/>
    <property type="gene ID" value="LOC109582422"/>
</dbReference>
<gene>
    <name evidence="2" type="primary">109582422</name>
</gene>
<dbReference type="AlphaFoldDB" id="A0A1X7USJ0"/>
<feature type="compositionally biased region" description="Polar residues" evidence="1">
    <location>
        <begin position="102"/>
        <end position="113"/>
    </location>
</feature>
<keyword evidence="3" id="KW-1185">Reference proteome</keyword>
<feature type="region of interest" description="Disordered" evidence="1">
    <location>
        <begin position="56"/>
        <end position="114"/>
    </location>
</feature>
<feature type="region of interest" description="Disordered" evidence="1">
    <location>
        <begin position="234"/>
        <end position="253"/>
    </location>
</feature>
<dbReference type="EnsemblMetazoa" id="Aqu2.1.30489_001">
    <property type="protein sequence ID" value="Aqu2.1.30489_001"/>
    <property type="gene ID" value="Aqu2.1.30489"/>
</dbReference>
<proteinExistence type="predicted"/>
<reference evidence="2" key="2">
    <citation type="submission" date="2017-05" db="UniProtKB">
        <authorList>
            <consortium name="EnsemblMetazoa"/>
        </authorList>
    </citation>
    <scope>IDENTIFICATION</scope>
</reference>
<accession>A0A1X7USJ0</accession>
<dbReference type="Proteomes" id="UP000007879">
    <property type="component" value="Unassembled WGS sequence"/>
</dbReference>
<dbReference type="GO" id="GO:0000183">
    <property type="term" value="P:rDNA heterochromatin formation"/>
    <property type="evidence" value="ECO:0007669"/>
    <property type="project" value="InterPro"/>
</dbReference>